<keyword evidence="3" id="KW-0969">Cilium</keyword>
<evidence type="ECO:0000259" key="1">
    <source>
        <dbReference type="Pfam" id="PF14841"/>
    </source>
</evidence>
<feature type="domain" description="Flagellar motor switch protein FliG middle" evidence="1">
    <location>
        <begin position="102"/>
        <end position="127"/>
    </location>
</feature>
<dbReference type="Pfam" id="PF14841">
    <property type="entry name" value="FliG_M"/>
    <property type="match status" value="1"/>
</dbReference>
<evidence type="ECO:0000313" key="3">
    <source>
        <dbReference type="EMBL" id="GBR75573.1"/>
    </source>
</evidence>
<dbReference type="Gene3D" id="1.10.220.30">
    <property type="match status" value="2"/>
</dbReference>
<reference evidence="3 4" key="1">
    <citation type="journal article" date="2019" name="ISME J.">
        <title>Genome analyses of uncultured TG2/ZB3 bacteria in 'Margulisbacteria' specifically attached to ectosymbiotic spirochetes of protists in the termite gut.</title>
        <authorList>
            <person name="Utami Y.D."/>
            <person name="Kuwahara H."/>
            <person name="Igai K."/>
            <person name="Murakami T."/>
            <person name="Sugaya K."/>
            <person name="Morikawa T."/>
            <person name="Nagura Y."/>
            <person name="Yuki M."/>
            <person name="Deevong P."/>
            <person name="Inoue T."/>
            <person name="Kihara K."/>
            <person name="Lo N."/>
            <person name="Yamada A."/>
            <person name="Ohkuma M."/>
            <person name="Hongoh Y."/>
        </authorList>
    </citation>
    <scope>NUCLEOTIDE SEQUENCE [LARGE SCALE GENOMIC DNA]</scope>
    <source>
        <strain evidence="3">NkOx7-02</strain>
    </source>
</reference>
<dbReference type="AlphaFoldDB" id="A0A388TEX4"/>
<evidence type="ECO:0000259" key="2">
    <source>
        <dbReference type="Pfam" id="PF14842"/>
    </source>
</evidence>
<keyword evidence="3" id="KW-0966">Cell projection</keyword>
<gene>
    <name evidence="3" type="primary">fliG</name>
    <name evidence="3" type="ORF">NO2_0234</name>
</gene>
<organism evidence="3 4">
    <name type="scientific">Candidatus Termititenax persephonae</name>
    <dbReference type="NCBI Taxonomy" id="2218525"/>
    <lineage>
        <taxon>Bacteria</taxon>
        <taxon>Bacillati</taxon>
        <taxon>Candidatus Margulisiibacteriota</taxon>
        <taxon>Candidatus Termititenacia</taxon>
        <taxon>Candidatus Termititenacales</taxon>
        <taxon>Candidatus Termititenacaceae</taxon>
        <taxon>Candidatus Termititenax</taxon>
    </lineage>
</organism>
<dbReference type="EMBL" id="BGZO01000004">
    <property type="protein sequence ID" value="GBR75573.1"/>
    <property type="molecule type" value="Genomic_DNA"/>
</dbReference>
<keyword evidence="3" id="KW-0282">Flagellum</keyword>
<dbReference type="InterPro" id="IPR028263">
    <property type="entry name" value="FliG_N"/>
</dbReference>
<accession>A0A388TEX4</accession>
<proteinExistence type="predicted"/>
<dbReference type="InterPro" id="IPR032779">
    <property type="entry name" value="FliG_M"/>
</dbReference>
<name>A0A388TEX4_9BACT</name>
<keyword evidence="4" id="KW-1185">Reference proteome</keyword>
<evidence type="ECO:0000313" key="4">
    <source>
        <dbReference type="Proteomes" id="UP000275925"/>
    </source>
</evidence>
<protein>
    <submittedName>
        <fullName evidence="3">Flagellar motor switch protein FliG</fullName>
    </submittedName>
</protein>
<feature type="domain" description="Flagellar motor switch protein FliG N-terminal" evidence="2">
    <location>
        <begin position="5"/>
        <end position="62"/>
    </location>
</feature>
<dbReference type="Pfam" id="PF14842">
    <property type="entry name" value="FliG_N"/>
    <property type="match status" value="1"/>
</dbReference>
<dbReference type="InterPro" id="IPR011002">
    <property type="entry name" value="FliG_a-hlx"/>
</dbReference>
<dbReference type="SUPFAM" id="SSF48029">
    <property type="entry name" value="FliG"/>
    <property type="match status" value="1"/>
</dbReference>
<sequence>MVVMQLKGKEKALVFLATLGDEVSRKVLSCLPDKLSGRIAHELNKFKKPSPEAVAFVLKELVAFSLEKQPERPQLEAPPEQVKEEIDPIDATSELGRMPLPELVAFLQNEMPQTAAFVLSHLSPARQNGYYELVSPGRRSEIKQCVVEKTPWADSVFAALNERAKAGR</sequence>
<comment type="caution">
    <text evidence="3">The sequence shown here is derived from an EMBL/GenBank/DDBJ whole genome shotgun (WGS) entry which is preliminary data.</text>
</comment>
<dbReference type="Proteomes" id="UP000275925">
    <property type="component" value="Unassembled WGS sequence"/>
</dbReference>